<dbReference type="Proteomes" id="UP000264820">
    <property type="component" value="Unplaced"/>
</dbReference>
<evidence type="ECO:0000259" key="15">
    <source>
        <dbReference type="PROSITE" id="PS50262"/>
    </source>
</evidence>
<evidence type="ECO:0000256" key="2">
    <source>
        <dbReference type="ARBA" id="ARBA00022475"/>
    </source>
</evidence>
<feature type="transmembrane region" description="Helical" evidence="14">
    <location>
        <begin position="94"/>
        <end position="116"/>
    </location>
</feature>
<dbReference type="FunFam" id="1.20.1070.10:FF:000024">
    <property type="entry name" value="Olfactory receptor"/>
    <property type="match status" value="1"/>
</dbReference>
<name>A0A3Q2YYZ3_HIPCM</name>
<feature type="transmembrane region" description="Helical" evidence="14">
    <location>
        <begin position="269"/>
        <end position="287"/>
    </location>
</feature>
<evidence type="ECO:0000256" key="3">
    <source>
        <dbReference type="ARBA" id="ARBA00022606"/>
    </source>
</evidence>
<evidence type="ECO:0000256" key="6">
    <source>
        <dbReference type="ARBA" id="ARBA00022989"/>
    </source>
</evidence>
<keyword evidence="12 13" id="KW-0807">Transducer</keyword>
<keyword evidence="11" id="KW-0325">Glycoprotein</keyword>
<dbReference type="PROSITE" id="PS00237">
    <property type="entry name" value="G_PROTEIN_RECEP_F1_1"/>
    <property type="match status" value="1"/>
</dbReference>
<feature type="domain" description="G-protein coupled receptors family 1 profile" evidence="15">
    <location>
        <begin position="37"/>
        <end position="285"/>
    </location>
</feature>
<dbReference type="OMA" id="ISHQACL"/>
<dbReference type="GO" id="GO:0005886">
    <property type="term" value="C:plasma membrane"/>
    <property type="evidence" value="ECO:0007669"/>
    <property type="project" value="UniProtKB-SubCell"/>
</dbReference>
<dbReference type="PROSITE" id="PS50262">
    <property type="entry name" value="G_PROTEIN_RECEP_F1_2"/>
    <property type="match status" value="1"/>
</dbReference>
<keyword evidence="8 14" id="KW-0472">Membrane</keyword>
<keyword evidence="17" id="KW-1185">Reference proteome</keyword>
<keyword evidence="7 13" id="KW-0297">G-protein coupled receptor</keyword>
<evidence type="ECO:0000256" key="13">
    <source>
        <dbReference type="RuleBase" id="RU000688"/>
    </source>
</evidence>
<dbReference type="Ensembl" id="ENSHCOT00000025855.1">
    <property type="protein sequence ID" value="ENSHCOP00000023474.1"/>
    <property type="gene ID" value="ENSHCOG00000012051.1"/>
</dbReference>
<protein>
    <recommendedName>
        <fullName evidence="14">Olfactory receptor</fullName>
    </recommendedName>
</protein>
<keyword evidence="9" id="KW-1015">Disulfide bond</keyword>
<evidence type="ECO:0000256" key="14">
    <source>
        <dbReference type="RuleBase" id="RU363047"/>
    </source>
</evidence>
<dbReference type="PRINTS" id="PR00237">
    <property type="entry name" value="GPCRRHODOPSN"/>
</dbReference>
<dbReference type="PRINTS" id="PR00245">
    <property type="entry name" value="OLFACTORYR"/>
</dbReference>
<dbReference type="InterPro" id="IPR000276">
    <property type="entry name" value="GPCR_Rhodpsn"/>
</dbReference>
<evidence type="ECO:0000313" key="17">
    <source>
        <dbReference type="Proteomes" id="UP000264820"/>
    </source>
</evidence>
<evidence type="ECO:0000256" key="5">
    <source>
        <dbReference type="ARBA" id="ARBA00022725"/>
    </source>
</evidence>
<organism evidence="16 17">
    <name type="scientific">Hippocampus comes</name>
    <name type="common">Tiger tail seahorse</name>
    <dbReference type="NCBI Taxonomy" id="109280"/>
    <lineage>
        <taxon>Eukaryota</taxon>
        <taxon>Metazoa</taxon>
        <taxon>Chordata</taxon>
        <taxon>Craniata</taxon>
        <taxon>Vertebrata</taxon>
        <taxon>Euteleostomi</taxon>
        <taxon>Actinopterygii</taxon>
        <taxon>Neopterygii</taxon>
        <taxon>Teleostei</taxon>
        <taxon>Neoteleostei</taxon>
        <taxon>Acanthomorphata</taxon>
        <taxon>Syngnathiaria</taxon>
        <taxon>Syngnathiformes</taxon>
        <taxon>Syngnathoidei</taxon>
        <taxon>Syngnathidae</taxon>
        <taxon>Hippocampus</taxon>
    </lineage>
</organism>
<comment type="similarity">
    <text evidence="13">Belongs to the G-protein coupled receptor 1 family.</text>
</comment>
<keyword evidence="3 14" id="KW-0716">Sensory transduction</keyword>
<feature type="transmembrane region" description="Helical" evidence="14">
    <location>
        <begin position="54"/>
        <end position="74"/>
    </location>
</feature>
<dbReference type="InterPro" id="IPR052921">
    <property type="entry name" value="GPCR1_Superfamily_Member"/>
</dbReference>
<dbReference type="Pfam" id="PF13853">
    <property type="entry name" value="7tm_4"/>
    <property type="match status" value="1"/>
</dbReference>
<dbReference type="GeneTree" id="ENSGT01030000234640"/>
<dbReference type="STRING" id="109280.ENSHCOP00000023474"/>
<dbReference type="InterPro" id="IPR017452">
    <property type="entry name" value="GPCR_Rhodpsn_7TM"/>
</dbReference>
<dbReference type="InterPro" id="IPR000725">
    <property type="entry name" value="Olfact_rcpt"/>
</dbReference>
<sequence>MGLTNKATTDHWVIISYSLRYVYVMFFLALYVLILCSNCIIICLIWIHRNLHEPMYIFIAALSLNSLFFSTAIYPKLVVAVLSNQQSVSYSGCLVQVFFFYSLGSSDILLLLAMAYDRYVSICRPLQYASTMGTTCVSICLASAWFVPVCLMSVTVVVQSKQKICSVTLTGIICNATMMNIHCTLPKFLAMWTLFTLSVMAVIPVLFIFFTYFKIFMVAYHSQGEVWKKAVDTCLPHLIVLLATFSLMTFDIIIGLLESVLPKNVRLILTLQTLVYNPLLNPIIYGLKMTEIRKHIKRLRLLLLIFTSCWVSF</sequence>
<keyword evidence="4 13" id="KW-0812">Transmembrane</keyword>
<accession>A0A3Q2YYZ3</accession>
<evidence type="ECO:0000256" key="9">
    <source>
        <dbReference type="ARBA" id="ARBA00023157"/>
    </source>
</evidence>
<dbReference type="AlphaFoldDB" id="A0A3Q2YYZ3"/>
<evidence type="ECO:0000256" key="1">
    <source>
        <dbReference type="ARBA" id="ARBA00004651"/>
    </source>
</evidence>
<evidence type="ECO:0000256" key="10">
    <source>
        <dbReference type="ARBA" id="ARBA00023170"/>
    </source>
</evidence>
<dbReference type="Gene3D" id="1.20.1070.10">
    <property type="entry name" value="Rhodopsin 7-helix transmembrane proteins"/>
    <property type="match status" value="1"/>
</dbReference>
<proteinExistence type="inferred from homology"/>
<dbReference type="GO" id="GO:0004984">
    <property type="term" value="F:olfactory receptor activity"/>
    <property type="evidence" value="ECO:0007669"/>
    <property type="project" value="InterPro"/>
</dbReference>
<dbReference type="SUPFAM" id="SSF81321">
    <property type="entry name" value="Family A G protein-coupled receptor-like"/>
    <property type="match status" value="1"/>
</dbReference>
<dbReference type="PANTHER" id="PTHR26451:SF847">
    <property type="entry name" value="ODORANT RECEPTOR-RELATED"/>
    <property type="match status" value="1"/>
</dbReference>
<evidence type="ECO:0000256" key="11">
    <source>
        <dbReference type="ARBA" id="ARBA00023180"/>
    </source>
</evidence>
<evidence type="ECO:0000313" key="16">
    <source>
        <dbReference type="Ensembl" id="ENSHCOP00000023474.1"/>
    </source>
</evidence>
<dbReference type="PANTHER" id="PTHR26451">
    <property type="entry name" value="G_PROTEIN_RECEP_F1_2 DOMAIN-CONTAINING PROTEIN"/>
    <property type="match status" value="1"/>
</dbReference>
<dbReference type="GO" id="GO:0005549">
    <property type="term" value="F:odorant binding"/>
    <property type="evidence" value="ECO:0007669"/>
    <property type="project" value="TreeGrafter"/>
</dbReference>
<feature type="transmembrane region" description="Helical" evidence="14">
    <location>
        <begin position="20"/>
        <end position="47"/>
    </location>
</feature>
<evidence type="ECO:0000256" key="8">
    <source>
        <dbReference type="ARBA" id="ARBA00023136"/>
    </source>
</evidence>
<feature type="transmembrane region" description="Helical" evidence="14">
    <location>
        <begin position="234"/>
        <end position="257"/>
    </location>
</feature>
<evidence type="ECO:0000256" key="4">
    <source>
        <dbReference type="ARBA" id="ARBA00022692"/>
    </source>
</evidence>
<keyword evidence="5 14" id="KW-0552">Olfaction</keyword>
<evidence type="ECO:0000256" key="12">
    <source>
        <dbReference type="ARBA" id="ARBA00023224"/>
    </source>
</evidence>
<evidence type="ECO:0000256" key="7">
    <source>
        <dbReference type="ARBA" id="ARBA00023040"/>
    </source>
</evidence>
<dbReference type="GO" id="GO:0004930">
    <property type="term" value="F:G protein-coupled receptor activity"/>
    <property type="evidence" value="ECO:0007669"/>
    <property type="project" value="UniProtKB-KW"/>
</dbReference>
<keyword evidence="10 13" id="KW-0675">Receptor</keyword>
<feature type="transmembrane region" description="Helical" evidence="14">
    <location>
        <begin position="189"/>
        <end position="213"/>
    </location>
</feature>
<keyword evidence="2 14" id="KW-1003">Cell membrane</keyword>
<keyword evidence="6 14" id="KW-1133">Transmembrane helix</keyword>
<reference evidence="16" key="1">
    <citation type="submission" date="2025-08" db="UniProtKB">
        <authorList>
            <consortium name="Ensembl"/>
        </authorList>
    </citation>
    <scope>IDENTIFICATION</scope>
</reference>
<reference evidence="16" key="2">
    <citation type="submission" date="2025-09" db="UniProtKB">
        <authorList>
            <consortium name="Ensembl"/>
        </authorList>
    </citation>
    <scope>IDENTIFICATION</scope>
</reference>
<comment type="subcellular location">
    <subcellularLocation>
        <location evidence="1 14">Cell membrane</location>
        <topology evidence="1 14">Multi-pass membrane protein</topology>
    </subcellularLocation>
</comment>